<feature type="chain" id="PRO_5046338709" evidence="1">
    <location>
        <begin position="23"/>
        <end position="104"/>
    </location>
</feature>
<accession>A0ABQ4ZDN8</accession>
<reference evidence="2" key="2">
    <citation type="submission" date="2022-01" db="EMBL/GenBank/DDBJ databases">
        <authorList>
            <person name="Yamashiro T."/>
            <person name="Shiraishi A."/>
            <person name="Satake H."/>
            <person name="Nakayama K."/>
        </authorList>
    </citation>
    <scope>NUCLEOTIDE SEQUENCE</scope>
</reference>
<evidence type="ECO:0000313" key="3">
    <source>
        <dbReference type="Proteomes" id="UP001151760"/>
    </source>
</evidence>
<comment type="caution">
    <text evidence="2">The sequence shown here is derived from an EMBL/GenBank/DDBJ whole genome shotgun (WGS) entry which is preliminary data.</text>
</comment>
<dbReference type="EMBL" id="BQNB010011237">
    <property type="protein sequence ID" value="GJS87947.1"/>
    <property type="molecule type" value="Genomic_DNA"/>
</dbReference>
<feature type="signal peptide" evidence="1">
    <location>
        <begin position="1"/>
        <end position="22"/>
    </location>
</feature>
<keyword evidence="1" id="KW-0732">Signal</keyword>
<dbReference type="Proteomes" id="UP001151760">
    <property type="component" value="Unassembled WGS sequence"/>
</dbReference>
<name>A0ABQ4ZDN8_9ASTR</name>
<gene>
    <name evidence="2" type="ORF">Tco_0770583</name>
</gene>
<sequence length="104" mass="12279">MLLIKLMIWMPMTLIVMNSTQPRLLLWRICPGMAQMHSLRYKEEVKDLKEMQNVENSFSGSNEQYAEIDCPDYEDSRALSFILHLQEFHILSFILGIQYPNLID</sequence>
<evidence type="ECO:0000313" key="2">
    <source>
        <dbReference type="EMBL" id="GJS87947.1"/>
    </source>
</evidence>
<protein>
    <submittedName>
        <fullName evidence="2">Uncharacterized protein</fullName>
    </submittedName>
</protein>
<evidence type="ECO:0000256" key="1">
    <source>
        <dbReference type="SAM" id="SignalP"/>
    </source>
</evidence>
<proteinExistence type="predicted"/>
<keyword evidence="3" id="KW-1185">Reference proteome</keyword>
<reference evidence="2" key="1">
    <citation type="journal article" date="2022" name="Int. J. Mol. Sci.">
        <title>Draft Genome of Tanacetum Coccineum: Genomic Comparison of Closely Related Tanacetum-Family Plants.</title>
        <authorList>
            <person name="Yamashiro T."/>
            <person name="Shiraishi A."/>
            <person name="Nakayama K."/>
            <person name="Satake H."/>
        </authorList>
    </citation>
    <scope>NUCLEOTIDE SEQUENCE</scope>
</reference>
<organism evidence="2 3">
    <name type="scientific">Tanacetum coccineum</name>
    <dbReference type="NCBI Taxonomy" id="301880"/>
    <lineage>
        <taxon>Eukaryota</taxon>
        <taxon>Viridiplantae</taxon>
        <taxon>Streptophyta</taxon>
        <taxon>Embryophyta</taxon>
        <taxon>Tracheophyta</taxon>
        <taxon>Spermatophyta</taxon>
        <taxon>Magnoliopsida</taxon>
        <taxon>eudicotyledons</taxon>
        <taxon>Gunneridae</taxon>
        <taxon>Pentapetalae</taxon>
        <taxon>asterids</taxon>
        <taxon>campanulids</taxon>
        <taxon>Asterales</taxon>
        <taxon>Asteraceae</taxon>
        <taxon>Asteroideae</taxon>
        <taxon>Anthemideae</taxon>
        <taxon>Anthemidinae</taxon>
        <taxon>Tanacetum</taxon>
    </lineage>
</organism>